<keyword evidence="2" id="KW-1133">Transmembrane helix</keyword>
<feature type="region of interest" description="Disordered" evidence="1">
    <location>
        <begin position="84"/>
        <end position="116"/>
    </location>
</feature>
<organism evidence="3 4">
    <name type="scientific">Amorphotheca resinae ATCC 22711</name>
    <dbReference type="NCBI Taxonomy" id="857342"/>
    <lineage>
        <taxon>Eukaryota</taxon>
        <taxon>Fungi</taxon>
        <taxon>Dikarya</taxon>
        <taxon>Ascomycota</taxon>
        <taxon>Pezizomycotina</taxon>
        <taxon>Leotiomycetes</taxon>
        <taxon>Helotiales</taxon>
        <taxon>Amorphothecaceae</taxon>
        <taxon>Amorphotheca</taxon>
    </lineage>
</organism>
<proteinExistence type="predicted"/>
<dbReference type="AlphaFoldDB" id="A0A2T3AYN8"/>
<dbReference type="OrthoDB" id="5376312at2759"/>
<dbReference type="RefSeq" id="XP_024719785.1">
    <property type="nucleotide sequence ID" value="XM_024868823.1"/>
</dbReference>
<feature type="region of interest" description="Disordered" evidence="1">
    <location>
        <begin position="308"/>
        <end position="616"/>
    </location>
</feature>
<reference evidence="3 4" key="1">
    <citation type="journal article" date="2018" name="New Phytol.">
        <title>Comparative genomics and transcriptomics depict ericoid mycorrhizal fungi as versatile saprotrophs and plant mutualists.</title>
        <authorList>
            <person name="Martino E."/>
            <person name="Morin E."/>
            <person name="Grelet G.A."/>
            <person name="Kuo A."/>
            <person name="Kohler A."/>
            <person name="Daghino S."/>
            <person name="Barry K.W."/>
            <person name="Cichocki N."/>
            <person name="Clum A."/>
            <person name="Dockter R.B."/>
            <person name="Hainaut M."/>
            <person name="Kuo R.C."/>
            <person name="LaButti K."/>
            <person name="Lindahl B.D."/>
            <person name="Lindquist E.A."/>
            <person name="Lipzen A."/>
            <person name="Khouja H.R."/>
            <person name="Magnuson J."/>
            <person name="Murat C."/>
            <person name="Ohm R.A."/>
            <person name="Singer S.W."/>
            <person name="Spatafora J.W."/>
            <person name="Wang M."/>
            <person name="Veneault-Fourrey C."/>
            <person name="Henrissat B."/>
            <person name="Grigoriev I.V."/>
            <person name="Martin F.M."/>
            <person name="Perotto S."/>
        </authorList>
    </citation>
    <scope>NUCLEOTIDE SEQUENCE [LARGE SCALE GENOMIC DNA]</scope>
    <source>
        <strain evidence="3 4">ATCC 22711</strain>
    </source>
</reference>
<sequence length="616" mass="67204">MYIYQELRRRQTPPPPDKSGSGVSVGTIIAIVVVVVCLLGVVLGFYLLRRCRRKHKNPKYVPTPFLKKLWEKWEPGKTRYRIADSDHLEPQRTAGSTQPSNAAAAQATTTTEGVDRHTSVRSVMTLPAYHPNALQNEQVLGREGERGGIDVVIEFPEGPDEEEERREAEMEALYQVRLARRREIEEREERRRLRREARERGDHVALRELQARARGNSNASTGMSVAEARAEHERIKRERQRAISSVAYAALGIARHDGTRVRANSNDSERDGLLGDAAGMGSSFHRRDRSSSSILSIDTMNIDLPGRTLTRSRANSARSEAAESPLRNVISYSQQDGRSSHEGRAGSSPEMIDHEDIPPNSPPEYEHISLDTPSGEYHRESPPSYPGLIVTTEEPASTVETATPAVTTPPRDNAVTVDSEGRRTSATHVGQLVSERSLSNASTSSRRSARTPVGEQGTAEGGKDNTEGGKVTTETVEDATGGGRDTAEGVTNTTEGGKDTFKTVEDTAEGVANTTEGEQKSTKNVEDTAEGVANTIEGGKDTPKNVEDTTEGVTNTTEGEQETTKNVEDTSEDGRDKVEGIEHPPQLPSLNLPSLPSIQVDPGSPASRHSDHHPEE</sequence>
<feature type="compositionally biased region" description="Basic and acidic residues" evidence="1">
    <location>
        <begin position="496"/>
        <end position="505"/>
    </location>
</feature>
<feature type="compositionally biased region" description="Basic and acidic residues" evidence="1">
    <location>
        <begin position="538"/>
        <end position="547"/>
    </location>
</feature>
<dbReference type="STRING" id="857342.A0A2T3AYN8"/>
<feature type="compositionally biased region" description="Basic and acidic residues" evidence="1">
    <location>
        <begin position="562"/>
        <end position="582"/>
    </location>
</feature>
<evidence type="ECO:0000313" key="4">
    <source>
        <dbReference type="Proteomes" id="UP000241818"/>
    </source>
</evidence>
<feature type="transmembrane region" description="Helical" evidence="2">
    <location>
        <begin position="23"/>
        <end position="48"/>
    </location>
</feature>
<feature type="compositionally biased region" description="Low complexity" evidence="1">
    <location>
        <begin position="588"/>
        <end position="597"/>
    </location>
</feature>
<keyword evidence="4" id="KW-1185">Reference proteome</keyword>
<gene>
    <name evidence="3" type="ORF">M430DRAFT_59820</name>
</gene>
<evidence type="ECO:0000256" key="1">
    <source>
        <dbReference type="SAM" id="MobiDB-lite"/>
    </source>
</evidence>
<feature type="compositionally biased region" description="Low complexity" evidence="1">
    <location>
        <begin position="390"/>
        <end position="409"/>
    </location>
</feature>
<feature type="region of interest" description="Disordered" evidence="1">
    <location>
        <begin position="261"/>
        <end position="291"/>
    </location>
</feature>
<keyword evidence="2" id="KW-0812">Transmembrane</keyword>
<dbReference type="InParanoid" id="A0A2T3AYN8"/>
<keyword evidence="2" id="KW-0472">Membrane</keyword>
<name>A0A2T3AYN8_AMORE</name>
<dbReference type="GeneID" id="36576904"/>
<dbReference type="EMBL" id="KZ679013">
    <property type="protein sequence ID" value="PSS15186.1"/>
    <property type="molecule type" value="Genomic_DNA"/>
</dbReference>
<dbReference type="Proteomes" id="UP000241818">
    <property type="component" value="Unassembled WGS sequence"/>
</dbReference>
<feature type="compositionally biased region" description="Low complexity" evidence="1">
    <location>
        <begin position="102"/>
        <end position="111"/>
    </location>
</feature>
<protein>
    <submittedName>
        <fullName evidence="3">Uncharacterized protein</fullName>
    </submittedName>
</protein>
<feature type="compositionally biased region" description="Low complexity" evidence="1">
    <location>
        <begin position="434"/>
        <end position="446"/>
    </location>
</feature>
<feature type="compositionally biased region" description="Low complexity" evidence="1">
    <location>
        <begin position="311"/>
        <end position="324"/>
    </location>
</feature>
<accession>A0A2T3AYN8</accession>
<evidence type="ECO:0000256" key="2">
    <source>
        <dbReference type="SAM" id="Phobius"/>
    </source>
</evidence>
<feature type="compositionally biased region" description="Basic and acidic residues" evidence="1">
    <location>
        <begin position="517"/>
        <end position="526"/>
    </location>
</feature>
<feature type="region of interest" description="Disordered" evidence="1">
    <location>
        <begin position="1"/>
        <end position="22"/>
    </location>
</feature>
<evidence type="ECO:0000313" key="3">
    <source>
        <dbReference type="EMBL" id="PSS15186.1"/>
    </source>
</evidence>